<dbReference type="InterPro" id="IPR018643">
    <property type="entry name" value="DUF2069_membrane"/>
</dbReference>
<evidence type="ECO:0000313" key="3">
    <source>
        <dbReference type="Proteomes" id="UP000298049"/>
    </source>
</evidence>
<evidence type="ECO:0000256" key="1">
    <source>
        <dbReference type="SAM" id="Phobius"/>
    </source>
</evidence>
<dbReference type="AlphaFoldDB" id="A0A4P7XKD1"/>
<keyword evidence="3" id="KW-1185">Reference proteome</keyword>
<keyword evidence="1" id="KW-0812">Transmembrane</keyword>
<sequence length="113" mass="12535">MSRTAPVSHVVSLILYGAILALLVVTTFWPDPVEGASVWLMLTIKLVPLLILLPGLLKSRGKTYQWLCFILMIYFTDAVVRAYLTGWAWPPTVMTGLTAGLFVSAIVRIRAMQ</sequence>
<feature type="transmembrane region" description="Helical" evidence="1">
    <location>
        <begin position="89"/>
        <end position="109"/>
    </location>
</feature>
<feature type="transmembrane region" description="Helical" evidence="1">
    <location>
        <begin position="7"/>
        <end position="30"/>
    </location>
</feature>
<feature type="transmembrane region" description="Helical" evidence="1">
    <location>
        <begin position="36"/>
        <end position="57"/>
    </location>
</feature>
<feature type="transmembrane region" description="Helical" evidence="1">
    <location>
        <begin position="64"/>
        <end position="83"/>
    </location>
</feature>
<dbReference type="Pfam" id="PF09842">
    <property type="entry name" value="DUF2069"/>
    <property type="match status" value="1"/>
</dbReference>
<keyword evidence="1" id="KW-0472">Membrane</keyword>
<proteinExistence type="predicted"/>
<dbReference type="EMBL" id="CP031093">
    <property type="protein sequence ID" value="QCF26387.1"/>
    <property type="molecule type" value="Genomic_DNA"/>
</dbReference>
<dbReference type="KEGG" id="hmi:soil367_10810"/>
<dbReference type="OrthoDB" id="5738125at2"/>
<evidence type="ECO:0000313" key="2">
    <source>
        <dbReference type="EMBL" id="QCF26387.1"/>
    </source>
</evidence>
<dbReference type="Proteomes" id="UP000298049">
    <property type="component" value="Chromosome"/>
</dbReference>
<dbReference type="RefSeq" id="WP_136549107.1">
    <property type="nucleotide sequence ID" value="NZ_CP031093.1"/>
</dbReference>
<name>A0A4P7XKD1_9ALTE</name>
<protein>
    <submittedName>
        <fullName evidence="2">DUF2069 domain-containing protein</fullName>
    </submittedName>
</protein>
<reference evidence="2 3" key="1">
    <citation type="submission" date="2018-07" db="EMBL/GenBank/DDBJ databases">
        <title>Marsedoiliclastica nanhaica gen. nov. sp. nov., a novel marine hydrocarbonoclastic bacterium isolated from an in-situ enriched hydrocarbon-degrading consortium in deep-sea sediment.</title>
        <authorList>
            <person name="Dong C."/>
            <person name="Ma T."/>
            <person name="Liu R."/>
            <person name="Shao Z."/>
        </authorList>
    </citation>
    <scope>NUCLEOTIDE SEQUENCE [LARGE SCALE GENOMIC DNA]</scope>
    <source>
        <strain evidence="3">soil36-7</strain>
    </source>
</reference>
<organism evidence="2 3">
    <name type="scientific">Hydrocarboniclastica marina</name>
    <dbReference type="NCBI Taxonomy" id="2259620"/>
    <lineage>
        <taxon>Bacteria</taxon>
        <taxon>Pseudomonadati</taxon>
        <taxon>Pseudomonadota</taxon>
        <taxon>Gammaproteobacteria</taxon>
        <taxon>Alteromonadales</taxon>
        <taxon>Alteromonadaceae</taxon>
        <taxon>Hydrocarboniclastica</taxon>
    </lineage>
</organism>
<accession>A0A4P7XKD1</accession>
<keyword evidence="1" id="KW-1133">Transmembrane helix</keyword>
<gene>
    <name evidence="2" type="ORF">soil367_10810</name>
</gene>